<dbReference type="OrthoDB" id="3565018at2759"/>
<dbReference type="Pfam" id="PF24476">
    <property type="entry name" value="DUF7580"/>
    <property type="match status" value="1"/>
</dbReference>
<evidence type="ECO:0000259" key="2">
    <source>
        <dbReference type="Pfam" id="PF24476"/>
    </source>
</evidence>
<sequence length="557" mass="62443">MLRSITDSDFDMKGMMGDLQSDRWNNPELVLRLQQRLCGDGEFESYDASLHSIHTNLDKMAKKLKSCESPDESPDSMSQGGFYLQKKFRKLQFSVRKKRWQEQVMDLGRQIDRVGKLLGEAEALALARQPRSSTISQVFEQAKCQASSLHKAIIKGWTCSCKDHAFKLVLDHSKIGGHLESGSHAFKVSFPLRSRIWGRAETLLHQKDEWHTSDTAIISNSDKTGTILAKAEETERSRSISAVSGSSLVPPSSISHASSSSLTSSLSTAATIAMTMSSSLRSRKVSFQESEQFQRESPSGVTVNEDPLLISDLCHAIQTRGKETCLGFLEDGEGSYHILHTSRSLSFTSTELDRVISLGAILEQKARGKLICQELSRRDRLSIALTLSHALLKLYPTPWLPRRRGKTDVYFFQRKDGEIITENPFLLCKTVPTKDHFWPKGPVRKENLHDHADALLSLGILIMELWFGEVIESRTFWKKYCDNEGNEKGLTSLMAAIEWQKQAKDEGGVGLHDITHRCILGNFGMTTMNLDDEKCVGAVYDGVVKPLEGLLAYFWPV</sequence>
<name>A0A5M8PYL5_9LECA</name>
<feature type="region of interest" description="Disordered" evidence="1">
    <location>
        <begin position="239"/>
        <end position="260"/>
    </location>
</feature>
<comment type="caution">
    <text evidence="3">The sequence shown here is derived from an EMBL/GenBank/DDBJ whole genome shotgun (WGS) entry which is preliminary data.</text>
</comment>
<evidence type="ECO:0000256" key="1">
    <source>
        <dbReference type="SAM" id="MobiDB-lite"/>
    </source>
</evidence>
<proteinExistence type="predicted"/>
<dbReference type="PANTHER" id="PTHR35186:SF4">
    <property type="entry name" value="PRION-INHIBITION AND PROPAGATION HELO DOMAIN-CONTAINING PROTEIN"/>
    <property type="match status" value="1"/>
</dbReference>
<dbReference type="Proteomes" id="UP000324767">
    <property type="component" value="Unassembled WGS sequence"/>
</dbReference>
<dbReference type="AlphaFoldDB" id="A0A5M8PYL5"/>
<evidence type="ECO:0000313" key="3">
    <source>
        <dbReference type="EMBL" id="KAA6414042.1"/>
    </source>
</evidence>
<dbReference type="InterPro" id="IPR056002">
    <property type="entry name" value="DUF7580"/>
</dbReference>
<gene>
    <name evidence="3" type="ORF">FRX48_02404</name>
</gene>
<feature type="domain" description="DUF7580" evidence="2">
    <location>
        <begin position="287"/>
        <end position="551"/>
    </location>
</feature>
<protein>
    <recommendedName>
        <fullName evidence="2">DUF7580 domain-containing protein</fullName>
    </recommendedName>
</protein>
<organism evidence="3 4">
    <name type="scientific">Lasallia pustulata</name>
    <dbReference type="NCBI Taxonomy" id="136370"/>
    <lineage>
        <taxon>Eukaryota</taxon>
        <taxon>Fungi</taxon>
        <taxon>Dikarya</taxon>
        <taxon>Ascomycota</taxon>
        <taxon>Pezizomycotina</taxon>
        <taxon>Lecanoromycetes</taxon>
        <taxon>OSLEUM clade</taxon>
        <taxon>Umbilicariomycetidae</taxon>
        <taxon>Umbilicariales</taxon>
        <taxon>Umbilicariaceae</taxon>
        <taxon>Lasallia</taxon>
    </lineage>
</organism>
<reference evidence="3 4" key="1">
    <citation type="submission" date="2019-09" db="EMBL/GenBank/DDBJ databases">
        <title>The hologenome of the rock-dwelling lichen Lasallia pustulata.</title>
        <authorList>
            <person name="Greshake Tzovaras B."/>
            <person name="Segers F."/>
            <person name="Bicker A."/>
            <person name="Dal Grande F."/>
            <person name="Otte J."/>
            <person name="Hankeln T."/>
            <person name="Schmitt I."/>
            <person name="Ebersberger I."/>
        </authorList>
    </citation>
    <scope>NUCLEOTIDE SEQUENCE [LARGE SCALE GENOMIC DNA]</scope>
    <source>
        <strain evidence="3">A1-1</strain>
    </source>
</reference>
<evidence type="ECO:0000313" key="4">
    <source>
        <dbReference type="Proteomes" id="UP000324767"/>
    </source>
</evidence>
<dbReference type="PANTHER" id="PTHR35186">
    <property type="entry name" value="ANK_REP_REGION DOMAIN-CONTAINING PROTEIN"/>
    <property type="match status" value="1"/>
</dbReference>
<dbReference type="EMBL" id="VXIT01000003">
    <property type="protein sequence ID" value="KAA6414042.1"/>
    <property type="molecule type" value="Genomic_DNA"/>
</dbReference>
<accession>A0A5M8PYL5</accession>